<evidence type="ECO:0000256" key="1">
    <source>
        <dbReference type="SAM" id="MobiDB-lite"/>
    </source>
</evidence>
<organism evidence="2 3">
    <name type="scientific">Emergomyces africanus</name>
    <dbReference type="NCBI Taxonomy" id="1955775"/>
    <lineage>
        <taxon>Eukaryota</taxon>
        <taxon>Fungi</taxon>
        <taxon>Dikarya</taxon>
        <taxon>Ascomycota</taxon>
        <taxon>Pezizomycotina</taxon>
        <taxon>Eurotiomycetes</taxon>
        <taxon>Eurotiomycetidae</taxon>
        <taxon>Onygenales</taxon>
        <taxon>Ajellomycetaceae</taxon>
        <taxon>Emergomyces</taxon>
    </lineage>
</organism>
<accession>A0A1B7NQ96</accession>
<comment type="caution">
    <text evidence="2">The sequence shown here is derived from an EMBL/GenBank/DDBJ whole genome shotgun (WGS) entry which is preliminary data.</text>
</comment>
<protein>
    <submittedName>
        <fullName evidence="2">Uncharacterized protein</fullName>
    </submittedName>
</protein>
<feature type="region of interest" description="Disordered" evidence="1">
    <location>
        <begin position="223"/>
        <end position="255"/>
    </location>
</feature>
<dbReference type="Proteomes" id="UP000091918">
    <property type="component" value="Unassembled WGS sequence"/>
</dbReference>
<dbReference type="STRING" id="1658172.A0A1B7NQ96"/>
<feature type="compositionally biased region" description="Polar residues" evidence="1">
    <location>
        <begin position="1"/>
        <end position="12"/>
    </location>
</feature>
<proteinExistence type="predicted"/>
<evidence type="ECO:0000313" key="2">
    <source>
        <dbReference type="EMBL" id="OAX78948.1"/>
    </source>
</evidence>
<evidence type="ECO:0000313" key="3">
    <source>
        <dbReference type="Proteomes" id="UP000091918"/>
    </source>
</evidence>
<reference evidence="2 3" key="1">
    <citation type="submission" date="2015-07" db="EMBL/GenBank/DDBJ databases">
        <title>Emmonsia species relationships and genome sequence.</title>
        <authorList>
            <person name="Cuomo C.A."/>
            <person name="Schwartz I.S."/>
            <person name="Kenyon C."/>
            <person name="de Hoog G.S."/>
            <person name="Govender N.P."/>
            <person name="Botha A."/>
            <person name="Moreno L."/>
            <person name="de Vries M."/>
            <person name="Munoz J.F."/>
            <person name="Stielow J.B."/>
        </authorList>
    </citation>
    <scope>NUCLEOTIDE SEQUENCE [LARGE SCALE GENOMIC DNA]</scope>
    <source>
        <strain evidence="2 3">CBS 136260</strain>
    </source>
</reference>
<dbReference type="EMBL" id="LGUA01001230">
    <property type="protein sequence ID" value="OAX78948.1"/>
    <property type="molecule type" value="Genomic_DNA"/>
</dbReference>
<sequence length="330" mass="36305">MAAQRNSESSGVEDSPGNVPEMPIPYRLQKPAFASSFTYPPIPDDDQNLTVIYRSSNPWKHRLVPVKMSSSWVSNDTAAFRAQLIGHLTAENEAFPQRIISKGCGSSIAGLRILSDSIQDDVRNVSNAYRTQWPVEIGSLSVIFDTVTIQLAVEPLVTRCGIGAKPNAINPASSLGLKLRMNHGKEVITTAIRGFVKRPNPPRTCERVTIWIFRAKESLPHFRSPRPESTTAALVTSREKASPTPPHRHPSLDLRSPLGYPRITNWATYSDPLSGAALYTTYLNMSTGAKRVIEGGVDTPALKRATVCGTQYMRNNVFHTQKCKLTTAHA</sequence>
<dbReference type="OrthoDB" id="3009558at2759"/>
<feature type="region of interest" description="Disordered" evidence="1">
    <location>
        <begin position="1"/>
        <end position="24"/>
    </location>
</feature>
<gene>
    <name evidence="2" type="ORF">ACJ72_06739</name>
</gene>
<name>A0A1B7NQ96_9EURO</name>
<keyword evidence="3" id="KW-1185">Reference proteome</keyword>
<dbReference type="AlphaFoldDB" id="A0A1B7NQ96"/>